<keyword evidence="1" id="KW-0812">Transmembrane</keyword>
<comment type="caution">
    <text evidence="2">The sequence shown here is derived from an EMBL/GenBank/DDBJ whole genome shotgun (WGS) entry which is preliminary data.</text>
</comment>
<protein>
    <submittedName>
        <fullName evidence="2">Uncharacterized protein</fullName>
    </submittedName>
</protein>
<evidence type="ECO:0000313" key="2">
    <source>
        <dbReference type="EMBL" id="OXM14239.1"/>
    </source>
</evidence>
<keyword evidence="1" id="KW-0472">Membrane</keyword>
<name>A0A229NX93_9BACL</name>
<evidence type="ECO:0000313" key="3">
    <source>
        <dbReference type="Proteomes" id="UP000215145"/>
    </source>
</evidence>
<accession>A0A229NX93</accession>
<organism evidence="2 3">
    <name type="scientific">Paenibacillus herberti</name>
    <dbReference type="NCBI Taxonomy" id="1619309"/>
    <lineage>
        <taxon>Bacteria</taxon>
        <taxon>Bacillati</taxon>
        <taxon>Bacillota</taxon>
        <taxon>Bacilli</taxon>
        <taxon>Bacillales</taxon>
        <taxon>Paenibacillaceae</taxon>
        <taxon>Paenibacillus</taxon>
    </lineage>
</organism>
<evidence type="ECO:0000256" key="1">
    <source>
        <dbReference type="SAM" id="Phobius"/>
    </source>
</evidence>
<reference evidence="2 3" key="1">
    <citation type="submission" date="2017-07" db="EMBL/GenBank/DDBJ databases">
        <title>Paenibacillus herberti R33 genome sequencing and assembly.</title>
        <authorList>
            <person name="Su W."/>
        </authorList>
    </citation>
    <scope>NUCLEOTIDE SEQUENCE [LARGE SCALE GENOMIC DNA]</scope>
    <source>
        <strain evidence="2 3">R33</strain>
    </source>
</reference>
<sequence length="161" mass="16858">MDSLELKTSGIQSPRLGIRLVLFILLLIAIKKRKKKCVCPPPIIGETQGFNVLNKTSSITFTLASATGDLQSPPPAVGTTLAPNGRENFEVKTDETKNHTSANISYTATAANGTPITLSFTLINGANGGIQNVKATGLINTSVNQGSAFADPSLTITDKSS</sequence>
<dbReference type="AlphaFoldDB" id="A0A229NX93"/>
<dbReference type="RefSeq" id="WP_089525061.1">
    <property type="nucleotide sequence ID" value="NZ_NMUQ01000002.1"/>
</dbReference>
<proteinExistence type="predicted"/>
<dbReference type="OrthoDB" id="9843043at2"/>
<dbReference type="EMBL" id="NMUQ01000002">
    <property type="protein sequence ID" value="OXM14239.1"/>
    <property type="molecule type" value="Genomic_DNA"/>
</dbReference>
<keyword evidence="3" id="KW-1185">Reference proteome</keyword>
<feature type="transmembrane region" description="Helical" evidence="1">
    <location>
        <begin position="12"/>
        <end position="30"/>
    </location>
</feature>
<dbReference type="Proteomes" id="UP000215145">
    <property type="component" value="Unassembled WGS sequence"/>
</dbReference>
<gene>
    <name evidence="2" type="ORF">CGZ75_14850</name>
</gene>
<keyword evidence="1" id="KW-1133">Transmembrane helix</keyword>